<evidence type="ECO:0000313" key="3">
    <source>
        <dbReference type="Proteomes" id="UP000243459"/>
    </source>
</evidence>
<dbReference type="Pfam" id="PF02391">
    <property type="entry name" value="MoaE"/>
    <property type="match status" value="1"/>
</dbReference>
<proteinExistence type="predicted"/>
<dbReference type="SUPFAM" id="SSF54690">
    <property type="entry name" value="Molybdopterin synthase subunit MoaE"/>
    <property type="match status" value="1"/>
</dbReference>
<dbReference type="InterPro" id="IPR003448">
    <property type="entry name" value="Mopterin_biosynth_MoaE"/>
</dbReference>
<sequence length="128" mass="13500">MRELDPATCPTWTPPSTPPTSAPPLSAPSRPSRARPATPSTATTWSSLGTVPVNEASVFIAASAVHRSDAIETYRFVIERGEGVGADLEEGGLRERGVLEGEQGVLREGSRLHMLVQVTHVGAVSNSL</sequence>
<feature type="compositionally biased region" description="Low complexity" evidence="1">
    <location>
        <begin position="27"/>
        <end position="43"/>
    </location>
</feature>
<dbReference type="AlphaFoldDB" id="A0A1R3L5N0"/>
<evidence type="ECO:0000256" key="1">
    <source>
        <dbReference type="SAM" id="MobiDB-lite"/>
    </source>
</evidence>
<evidence type="ECO:0000313" key="2">
    <source>
        <dbReference type="EMBL" id="ONK54920.1"/>
    </source>
</evidence>
<name>A0A1R3L5N0_ASPOF</name>
<feature type="compositionally biased region" description="Pro residues" evidence="1">
    <location>
        <begin position="12"/>
        <end position="26"/>
    </location>
</feature>
<dbReference type="Proteomes" id="UP000243459">
    <property type="component" value="Unassembled WGS sequence"/>
</dbReference>
<dbReference type="GO" id="GO:0006777">
    <property type="term" value="P:Mo-molybdopterin cofactor biosynthetic process"/>
    <property type="evidence" value="ECO:0007669"/>
    <property type="project" value="InterPro"/>
</dbReference>
<dbReference type="EMBL" id="KV863958">
    <property type="protein sequence ID" value="ONK54920.1"/>
    <property type="molecule type" value="Genomic_DNA"/>
</dbReference>
<dbReference type="Gramene" id="ONK54920">
    <property type="protein sequence ID" value="ONK54920"/>
    <property type="gene ID" value="A4U43_UnF9690"/>
</dbReference>
<feature type="region of interest" description="Disordered" evidence="1">
    <location>
        <begin position="1"/>
        <end position="43"/>
    </location>
</feature>
<feature type="compositionally biased region" description="Low complexity" evidence="1">
    <location>
        <begin position="1"/>
        <end position="11"/>
    </location>
</feature>
<keyword evidence="3" id="KW-1185">Reference proteome</keyword>
<dbReference type="InterPro" id="IPR036563">
    <property type="entry name" value="MoaE_sf"/>
</dbReference>
<dbReference type="Gene3D" id="3.90.1170.40">
    <property type="entry name" value="Molybdopterin biosynthesis MoaE subunit"/>
    <property type="match status" value="1"/>
</dbReference>
<accession>A0A1R3L5N0</accession>
<gene>
    <name evidence="2" type="ORF">A4U43_UnF9690</name>
</gene>
<organism evidence="2 3">
    <name type="scientific">Asparagus officinalis</name>
    <name type="common">Garden asparagus</name>
    <dbReference type="NCBI Taxonomy" id="4686"/>
    <lineage>
        <taxon>Eukaryota</taxon>
        <taxon>Viridiplantae</taxon>
        <taxon>Streptophyta</taxon>
        <taxon>Embryophyta</taxon>
        <taxon>Tracheophyta</taxon>
        <taxon>Spermatophyta</taxon>
        <taxon>Magnoliopsida</taxon>
        <taxon>Liliopsida</taxon>
        <taxon>Asparagales</taxon>
        <taxon>Asparagaceae</taxon>
        <taxon>Asparagoideae</taxon>
        <taxon>Asparagus</taxon>
    </lineage>
</organism>
<protein>
    <submittedName>
        <fullName evidence="2">Uncharacterized protein</fullName>
    </submittedName>
</protein>
<reference evidence="3" key="1">
    <citation type="journal article" date="2017" name="Nat. Commun.">
        <title>The asparagus genome sheds light on the origin and evolution of a young Y chromosome.</title>
        <authorList>
            <person name="Harkess A."/>
            <person name="Zhou J."/>
            <person name="Xu C."/>
            <person name="Bowers J.E."/>
            <person name="Van der Hulst R."/>
            <person name="Ayyampalayam S."/>
            <person name="Mercati F."/>
            <person name="Riccardi P."/>
            <person name="McKain M.R."/>
            <person name="Kakrana A."/>
            <person name="Tang H."/>
            <person name="Ray J."/>
            <person name="Groenendijk J."/>
            <person name="Arikit S."/>
            <person name="Mathioni S.M."/>
            <person name="Nakano M."/>
            <person name="Shan H."/>
            <person name="Telgmann-Rauber A."/>
            <person name="Kanno A."/>
            <person name="Yue Z."/>
            <person name="Chen H."/>
            <person name="Li W."/>
            <person name="Chen Y."/>
            <person name="Xu X."/>
            <person name="Zhang Y."/>
            <person name="Luo S."/>
            <person name="Chen H."/>
            <person name="Gao J."/>
            <person name="Mao Z."/>
            <person name="Pires J.C."/>
            <person name="Luo M."/>
            <person name="Kudrna D."/>
            <person name="Wing R.A."/>
            <person name="Meyers B.C."/>
            <person name="Yi K."/>
            <person name="Kong H."/>
            <person name="Lavrijsen P."/>
            <person name="Sunseri F."/>
            <person name="Falavigna A."/>
            <person name="Ye Y."/>
            <person name="Leebens-Mack J.H."/>
            <person name="Chen G."/>
        </authorList>
    </citation>
    <scope>NUCLEOTIDE SEQUENCE [LARGE SCALE GENOMIC DNA]</scope>
    <source>
        <strain evidence="3">cv. DH0086</strain>
    </source>
</reference>